<keyword evidence="5" id="KW-0732">Signal</keyword>
<evidence type="ECO:0000256" key="6">
    <source>
        <dbReference type="ARBA" id="ARBA00023077"/>
    </source>
</evidence>
<protein>
    <submittedName>
        <fullName evidence="14">TonB-dependent receptor</fullName>
    </submittedName>
</protein>
<sequence length="592" mass="66647">MQFQAQDENSKRDTLKEVIITSTRIELPFKKDSRTMIIINAATIKNSAATNVADLLQQVAGVDIRRRGTGGGQADLYIRGGGFDQTLLLIDGIKMDDAQTGHHTLNAALPIEVIERIEIIKGPAARVFGQNAFTGAINIVTKKSLEDTVSLNAETGSFGQINSSVTVGKEFSNRSIIAHAGILTSDGYRNNSDYNNANYFLKGTFNKKNQPIELLATFFDKKFGAENFYTTNPTFNEYEETQNSLVGVSTTFQTEKLKIKPRVYWRRGQDIFLLRRNNPAFYRNLHITNKVGFETNASYTSNIGITGFGIDISRVSISSNNLGKRDRMMANLFLEHRFQLLDAKLDITPGVAITYFSDFKFQAFPGIDVGYQVSENVKIYGNLGTTYRIPTYTDLYYADPVTIGNPNLQPEEAFSQEIGVKFNRGNFSGSVAFFNRDATNLIDYIRPNTNETVFSANNITEVNTQGFEFDANYNFKISDFYQTLAIGYSFLEDDILDQNKDLSRYSLNTLRHHFTTRFSSKFFKNVTQNIIYKHAERTTGQSYNVWDASVIFNVSKFDITFTANNIFNTNYIESGFVPMPGSNILLGLRFGM</sequence>
<feature type="domain" description="TonB-dependent receptor plug" evidence="13">
    <location>
        <begin position="35"/>
        <end position="136"/>
    </location>
</feature>
<comment type="similarity">
    <text evidence="10 11">Belongs to the TonB-dependent receptor family.</text>
</comment>
<evidence type="ECO:0000259" key="13">
    <source>
        <dbReference type="Pfam" id="PF07715"/>
    </source>
</evidence>
<dbReference type="InterPro" id="IPR012910">
    <property type="entry name" value="Plug_dom"/>
</dbReference>
<keyword evidence="7 10" id="KW-0472">Membrane</keyword>
<dbReference type="Gene3D" id="2.40.170.20">
    <property type="entry name" value="TonB-dependent receptor, beta-barrel domain"/>
    <property type="match status" value="1"/>
</dbReference>
<evidence type="ECO:0000256" key="1">
    <source>
        <dbReference type="ARBA" id="ARBA00004571"/>
    </source>
</evidence>
<evidence type="ECO:0000313" key="15">
    <source>
        <dbReference type="Proteomes" id="UP000237608"/>
    </source>
</evidence>
<keyword evidence="6 11" id="KW-0798">TonB box</keyword>
<comment type="caution">
    <text evidence="14">The sequence shown here is derived from an EMBL/GenBank/DDBJ whole genome shotgun (WGS) entry which is preliminary data.</text>
</comment>
<dbReference type="InterPro" id="IPR036942">
    <property type="entry name" value="Beta-barrel_TonB_sf"/>
</dbReference>
<keyword evidence="15" id="KW-1185">Reference proteome</keyword>
<dbReference type="Gene3D" id="2.170.130.10">
    <property type="entry name" value="TonB-dependent receptor, plug domain"/>
    <property type="match status" value="1"/>
</dbReference>
<evidence type="ECO:0000313" key="14">
    <source>
        <dbReference type="EMBL" id="PQJ76179.1"/>
    </source>
</evidence>
<keyword evidence="2 10" id="KW-0813">Transport</keyword>
<dbReference type="GO" id="GO:0009279">
    <property type="term" value="C:cell outer membrane"/>
    <property type="evidence" value="ECO:0007669"/>
    <property type="project" value="UniProtKB-SubCell"/>
</dbReference>
<evidence type="ECO:0000256" key="3">
    <source>
        <dbReference type="ARBA" id="ARBA00022452"/>
    </source>
</evidence>
<keyword evidence="3 10" id="KW-1134">Transmembrane beta strand</keyword>
<evidence type="ECO:0000256" key="5">
    <source>
        <dbReference type="ARBA" id="ARBA00022729"/>
    </source>
</evidence>
<dbReference type="PANTHER" id="PTHR30069:SF29">
    <property type="entry name" value="HEMOGLOBIN AND HEMOGLOBIN-HAPTOGLOBIN-BINDING PROTEIN 1-RELATED"/>
    <property type="match status" value="1"/>
</dbReference>
<evidence type="ECO:0000256" key="8">
    <source>
        <dbReference type="ARBA" id="ARBA00023170"/>
    </source>
</evidence>
<name>A0A2S7WEX2_9FLAO</name>
<reference evidence="14 15" key="1">
    <citation type="submission" date="2016-12" db="EMBL/GenBank/DDBJ databases">
        <title>Trade-off between light-utilization and light-protection in marine flavobacteria.</title>
        <authorList>
            <person name="Kumagai Y."/>
            <person name="Yoshizawa S."/>
            <person name="Kogure K."/>
            <person name="Iwasaki W."/>
        </authorList>
    </citation>
    <scope>NUCLEOTIDE SEQUENCE [LARGE SCALE GENOMIC DNA]</scope>
    <source>
        <strain evidence="14 15">KCTC 22729</strain>
    </source>
</reference>
<keyword evidence="8 14" id="KW-0675">Receptor</keyword>
<keyword evidence="4 10" id="KW-0812">Transmembrane</keyword>
<evidence type="ECO:0000256" key="10">
    <source>
        <dbReference type="PROSITE-ProRule" id="PRU01360"/>
    </source>
</evidence>
<dbReference type="AlphaFoldDB" id="A0A2S7WEX2"/>
<dbReference type="EMBL" id="MSCL01000001">
    <property type="protein sequence ID" value="PQJ76179.1"/>
    <property type="molecule type" value="Genomic_DNA"/>
</dbReference>
<accession>A0A2S7WEX2</accession>
<gene>
    <name evidence="14" type="ORF">BTO13_07660</name>
</gene>
<dbReference type="Pfam" id="PF07715">
    <property type="entry name" value="Plug"/>
    <property type="match status" value="1"/>
</dbReference>
<evidence type="ECO:0000256" key="11">
    <source>
        <dbReference type="RuleBase" id="RU003357"/>
    </source>
</evidence>
<dbReference type="Pfam" id="PF00593">
    <property type="entry name" value="TonB_dep_Rec_b-barrel"/>
    <property type="match status" value="1"/>
</dbReference>
<organism evidence="14 15">
    <name type="scientific">Polaribacter gangjinensis</name>
    <dbReference type="NCBI Taxonomy" id="574710"/>
    <lineage>
        <taxon>Bacteria</taxon>
        <taxon>Pseudomonadati</taxon>
        <taxon>Bacteroidota</taxon>
        <taxon>Flavobacteriia</taxon>
        <taxon>Flavobacteriales</taxon>
        <taxon>Flavobacteriaceae</taxon>
    </lineage>
</organism>
<feature type="domain" description="TonB-dependent receptor-like beta-barrel" evidence="12">
    <location>
        <begin position="181"/>
        <end position="566"/>
    </location>
</feature>
<evidence type="ECO:0000256" key="4">
    <source>
        <dbReference type="ARBA" id="ARBA00022692"/>
    </source>
</evidence>
<keyword evidence="9 10" id="KW-0998">Cell outer membrane</keyword>
<dbReference type="GO" id="GO:0015344">
    <property type="term" value="F:siderophore uptake transmembrane transporter activity"/>
    <property type="evidence" value="ECO:0007669"/>
    <property type="project" value="TreeGrafter"/>
</dbReference>
<dbReference type="GO" id="GO:0044718">
    <property type="term" value="P:siderophore transmembrane transport"/>
    <property type="evidence" value="ECO:0007669"/>
    <property type="project" value="TreeGrafter"/>
</dbReference>
<proteinExistence type="inferred from homology"/>
<dbReference type="PROSITE" id="PS52016">
    <property type="entry name" value="TONB_DEPENDENT_REC_3"/>
    <property type="match status" value="1"/>
</dbReference>
<dbReference type="InterPro" id="IPR039426">
    <property type="entry name" value="TonB-dep_rcpt-like"/>
</dbReference>
<dbReference type="InterPro" id="IPR037066">
    <property type="entry name" value="Plug_dom_sf"/>
</dbReference>
<comment type="subcellular location">
    <subcellularLocation>
        <location evidence="1 10">Cell outer membrane</location>
        <topology evidence="1 10">Multi-pass membrane protein</topology>
    </subcellularLocation>
</comment>
<dbReference type="InterPro" id="IPR000531">
    <property type="entry name" value="Beta-barrel_TonB"/>
</dbReference>
<dbReference type="SUPFAM" id="SSF56935">
    <property type="entry name" value="Porins"/>
    <property type="match status" value="1"/>
</dbReference>
<evidence type="ECO:0000256" key="9">
    <source>
        <dbReference type="ARBA" id="ARBA00023237"/>
    </source>
</evidence>
<evidence type="ECO:0000256" key="2">
    <source>
        <dbReference type="ARBA" id="ARBA00022448"/>
    </source>
</evidence>
<evidence type="ECO:0000256" key="7">
    <source>
        <dbReference type="ARBA" id="ARBA00023136"/>
    </source>
</evidence>
<evidence type="ECO:0000259" key="12">
    <source>
        <dbReference type="Pfam" id="PF00593"/>
    </source>
</evidence>
<dbReference type="PANTHER" id="PTHR30069">
    <property type="entry name" value="TONB-DEPENDENT OUTER MEMBRANE RECEPTOR"/>
    <property type="match status" value="1"/>
</dbReference>
<dbReference type="Proteomes" id="UP000237608">
    <property type="component" value="Unassembled WGS sequence"/>
</dbReference>